<feature type="compositionally biased region" description="Polar residues" evidence="1">
    <location>
        <begin position="200"/>
        <end position="209"/>
    </location>
</feature>
<dbReference type="AlphaFoldDB" id="A0A9P6BVR9"/>
<dbReference type="Proteomes" id="UP000807342">
    <property type="component" value="Unassembled WGS sequence"/>
</dbReference>
<evidence type="ECO:0000313" key="3">
    <source>
        <dbReference type="Proteomes" id="UP000807342"/>
    </source>
</evidence>
<sequence length="222" mass="24754">MHEGVNAGLITTGQLGQFPDIAPQYILDPDWVAPDPAPASIQHPQIQVNKKEGMINSKLALQHKQHGITSASILWEHLEQTFRTYGATNACNMWQQIVATHFSRHHTWISSELAQLDNLINEYSAQEIIPARICAILILCMMPKSWEEMWNILLHMHHNNLAQLTPDVISQVCQIATTSCSFSIAHEALATLAKQSGIQKGGNTPKWNKQNGQNGQGQQQPK</sequence>
<evidence type="ECO:0000256" key="1">
    <source>
        <dbReference type="SAM" id="MobiDB-lite"/>
    </source>
</evidence>
<evidence type="ECO:0000313" key="2">
    <source>
        <dbReference type="EMBL" id="KAF9441037.1"/>
    </source>
</evidence>
<keyword evidence="3" id="KW-1185">Reference proteome</keyword>
<protein>
    <submittedName>
        <fullName evidence="2">Uncharacterized protein</fullName>
    </submittedName>
</protein>
<gene>
    <name evidence="2" type="ORF">P691DRAFT_766849</name>
</gene>
<proteinExistence type="predicted"/>
<accession>A0A9P6BVR9</accession>
<name>A0A9P6BVR9_9AGAR</name>
<dbReference type="Pfam" id="PF14223">
    <property type="entry name" value="Retrotran_gag_2"/>
    <property type="match status" value="1"/>
</dbReference>
<feature type="compositionally biased region" description="Low complexity" evidence="1">
    <location>
        <begin position="210"/>
        <end position="222"/>
    </location>
</feature>
<reference evidence="2" key="1">
    <citation type="submission" date="2020-11" db="EMBL/GenBank/DDBJ databases">
        <authorList>
            <consortium name="DOE Joint Genome Institute"/>
            <person name="Ahrendt S."/>
            <person name="Riley R."/>
            <person name="Andreopoulos W."/>
            <person name="Labutti K."/>
            <person name="Pangilinan J."/>
            <person name="Ruiz-Duenas F.J."/>
            <person name="Barrasa J.M."/>
            <person name="Sanchez-Garcia M."/>
            <person name="Camarero S."/>
            <person name="Miyauchi S."/>
            <person name="Serrano A."/>
            <person name="Linde D."/>
            <person name="Babiker R."/>
            <person name="Drula E."/>
            <person name="Ayuso-Fernandez I."/>
            <person name="Pacheco R."/>
            <person name="Padilla G."/>
            <person name="Ferreira P."/>
            <person name="Barriuso J."/>
            <person name="Kellner H."/>
            <person name="Castanera R."/>
            <person name="Alfaro M."/>
            <person name="Ramirez L."/>
            <person name="Pisabarro A.G."/>
            <person name="Kuo A."/>
            <person name="Tritt A."/>
            <person name="Lipzen A."/>
            <person name="He G."/>
            <person name="Yan M."/>
            <person name="Ng V."/>
            <person name="Cullen D."/>
            <person name="Martin F."/>
            <person name="Rosso M.-N."/>
            <person name="Henrissat B."/>
            <person name="Hibbett D."/>
            <person name="Martinez A.T."/>
            <person name="Grigoriev I.V."/>
        </authorList>
    </citation>
    <scope>NUCLEOTIDE SEQUENCE</scope>
    <source>
        <strain evidence="2">MF-IS2</strain>
    </source>
</reference>
<organism evidence="2 3">
    <name type="scientific">Macrolepiota fuliginosa MF-IS2</name>
    <dbReference type="NCBI Taxonomy" id="1400762"/>
    <lineage>
        <taxon>Eukaryota</taxon>
        <taxon>Fungi</taxon>
        <taxon>Dikarya</taxon>
        <taxon>Basidiomycota</taxon>
        <taxon>Agaricomycotina</taxon>
        <taxon>Agaricomycetes</taxon>
        <taxon>Agaricomycetidae</taxon>
        <taxon>Agaricales</taxon>
        <taxon>Agaricineae</taxon>
        <taxon>Agaricaceae</taxon>
        <taxon>Macrolepiota</taxon>
    </lineage>
</organism>
<feature type="region of interest" description="Disordered" evidence="1">
    <location>
        <begin position="200"/>
        <end position="222"/>
    </location>
</feature>
<comment type="caution">
    <text evidence="2">The sequence shown here is derived from an EMBL/GenBank/DDBJ whole genome shotgun (WGS) entry which is preliminary data.</text>
</comment>
<dbReference type="EMBL" id="MU152105">
    <property type="protein sequence ID" value="KAF9441037.1"/>
    <property type="molecule type" value="Genomic_DNA"/>
</dbReference>